<keyword evidence="1" id="KW-0813">Transport</keyword>
<evidence type="ECO:0000313" key="3">
    <source>
        <dbReference type="EMBL" id="CAE7893046.1"/>
    </source>
</evidence>
<reference evidence="3" key="1">
    <citation type="submission" date="2021-02" db="EMBL/GenBank/DDBJ databases">
        <authorList>
            <person name="Dougan E. K."/>
            <person name="Rhodes N."/>
            <person name="Thang M."/>
            <person name="Chan C."/>
        </authorList>
    </citation>
    <scope>NUCLEOTIDE SEQUENCE</scope>
</reference>
<dbReference type="InterPro" id="IPR031155">
    <property type="entry name" value="DUR"/>
</dbReference>
<dbReference type="AlphaFoldDB" id="A0A813B7A9"/>
<accession>A0A813B7A9</accession>
<dbReference type="Gene3D" id="1.20.1730.10">
    <property type="entry name" value="Sodium/glucose cotransporter"/>
    <property type="match status" value="3"/>
</dbReference>
<feature type="transmembrane region" description="Helical" evidence="2">
    <location>
        <begin position="142"/>
        <end position="162"/>
    </location>
</feature>
<feature type="non-terminal residue" evidence="3">
    <location>
        <position position="1"/>
    </location>
</feature>
<keyword evidence="2" id="KW-1133">Transmembrane helix</keyword>
<dbReference type="OrthoDB" id="420039at2759"/>
<evidence type="ECO:0000256" key="1">
    <source>
        <dbReference type="ARBA" id="ARBA00022448"/>
    </source>
</evidence>
<proteinExistence type="predicted"/>
<feature type="transmembrane region" description="Helical" evidence="2">
    <location>
        <begin position="285"/>
        <end position="307"/>
    </location>
</feature>
<feature type="transmembrane region" description="Helical" evidence="2">
    <location>
        <begin position="118"/>
        <end position="136"/>
    </location>
</feature>
<dbReference type="EMBL" id="CAJNJA010067843">
    <property type="protein sequence ID" value="CAE7893046.1"/>
    <property type="molecule type" value="Genomic_DNA"/>
</dbReference>
<comment type="caution">
    <text evidence="3">The sequence shown here is derived from an EMBL/GenBank/DDBJ whole genome shotgun (WGS) entry which is preliminary data.</text>
</comment>
<name>A0A813B7A9_9DINO</name>
<evidence type="ECO:0000256" key="2">
    <source>
        <dbReference type="SAM" id="Phobius"/>
    </source>
</evidence>
<protein>
    <submittedName>
        <fullName evidence="3">DUR3 protein</fullName>
    </submittedName>
</protein>
<dbReference type="InterPro" id="IPR038377">
    <property type="entry name" value="Na/Glc_symporter_sf"/>
</dbReference>
<dbReference type="GO" id="GO:0005886">
    <property type="term" value="C:plasma membrane"/>
    <property type="evidence" value="ECO:0007669"/>
    <property type="project" value="TreeGrafter"/>
</dbReference>
<dbReference type="GO" id="GO:0015204">
    <property type="term" value="F:urea transmembrane transporter activity"/>
    <property type="evidence" value="ECO:0007669"/>
    <property type="project" value="InterPro"/>
</dbReference>
<feature type="transmembrane region" description="Helical" evidence="2">
    <location>
        <begin position="12"/>
        <end position="34"/>
    </location>
</feature>
<keyword evidence="2" id="KW-0812">Transmembrane</keyword>
<dbReference type="PANTHER" id="PTHR46154">
    <property type="match status" value="1"/>
</dbReference>
<keyword evidence="2" id="KW-0472">Membrane</keyword>
<organism evidence="3 4">
    <name type="scientific">Symbiodinium necroappetens</name>
    <dbReference type="NCBI Taxonomy" id="1628268"/>
    <lineage>
        <taxon>Eukaryota</taxon>
        <taxon>Sar</taxon>
        <taxon>Alveolata</taxon>
        <taxon>Dinophyceae</taxon>
        <taxon>Suessiales</taxon>
        <taxon>Symbiodiniaceae</taxon>
        <taxon>Symbiodinium</taxon>
    </lineage>
</organism>
<gene>
    <name evidence="3" type="primary">DUR3</name>
    <name evidence="3" type="ORF">SNEC2469_LOCUS29781</name>
</gene>
<feature type="transmembrane region" description="Helical" evidence="2">
    <location>
        <begin position="55"/>
        <end position="77"/>
    </location>
</feature>
<feature type="transmembrane region" description="Helical" evidence="2">
    <location>
        <begin position="359"/>
        <end position="380"/>
    </location>
</feature>
<dbReference type="Proteomes" id="UP000601435">
    <property type="component" value="Unassembled WGS sequence"/>
</dbReference>
<dbReference type="PANTHER" id="PTHR46154:SF4">
    <property type="entry name" value="UREA ACTIVE TRANSPORTER"/>
    <property type="match status" value="1"/>
</dbReference>
<feature type="transmembrane region" description="Helical" evidence="2">
    <location>
        <begin position="89"/>
        <end position="106"/>
    </location>
</feature>
<sequence length="450" mass="48956">FFGDNTPLPIESGYAIVLGFGAFFSVLTTVLVYLDKYANGTEHTSEFFNTAGRSVKTGLTASVIVSQWTWAATLLQSSNVAWQYGVSGPFWYASGATIQVLLFGILAIEIKRRVDTDLASFLIPWGVILYTAAGGLKATFMASYLHTAIIFLVLVVCVYTVYVKNFSSDVIYAGLQQVSSYSTTQCEQIFKQGTQTFFEAGKYACGPVPENEGGSYLTMLSGGGTKFGIINIVGNFGTVFVDQSYWQSAIAAKPTSSAEGIAVSSLVTYDIYKTYINPKCTGQQALFISKVVVVVFGLLMGGLGVALNHMGLNLGWVYQFMGNAIGSAVEMLEQDMSGLDDEDYTSDFLDAAKWWIQKWGWGFTILMVLIWPLLSLPAGVFTTDYFAFWVFISIAWSFVATFVIIVLPIQESWGAIMGVCYFMVGKQAPQKAGAAASTAEKAPETQEVAY</sequence>
<keyword evidence="4" id="KW-1185">Reference proteome</keyword>
<evidence type="ECO:0000313" key="4">
    <source>
        <dbReference type="Proteomes" id="UP000601435"/>
    </source>
</evidence>
<feature type="transmembrane region" description="Helical" evidence="2">
    <location>
        <begin position="386"/>
        <end position="407"/>
    </location>
</feature>